<dbReference type="WBParaSite" id="EN70_2791">
    <property type="protein sequence ID" value="EN70_2791"/>
    <property type="gene ID" value="EN70_2791"/>
</dbReference>
<evidence type="ECO:0000256" key="1">
    <source>
        <dbReference type="SAM" id="MobiDB-lite"/>
    </source>
</evidence>
<reference evidence="3" key="2">
    <citation type="submission" date="2016-11" db="UniProtKB">
        <authorList>
            <consortium name="WormBaseParasite"/>
        </authorList>
    </citation>
    <scope>IDENTIFICATION</scope>
</reference>
<accession>A0A1I7VI01</accession>
<feature type="compositionally biased region" description="Basic and acidic residues" evidence="1">
    <location>
        <begin position="68"/>
        <end position="82"/>
    </location>
</feature>
<protein>
    <submittedName>
        <fullName evidence="3">Uncharacterized protein</fullName>
    </submittedName>
</protein>
<sequence length="100" mass="11248">MQGTLIRIQFRISSSMFVSRALPCVKILKPPTPCAGNSSVGAEARSKEFIEEDNTEEKPPKVSKNVRLQREPDETTKSKDEFLVINGNRESGYKMQGIFE</sequence>
<evidence type="ECO:0000313" key="3">
    <source>
        <dbReference type="WBParaSite" id="EN70_2791"/>
    </source>
</evidence>
<reference evidence="2" key="1">
    <citation type="submission" date="2012-04" db="EMBL/GenBank/DDBJ databases">
        <title>The Genome Sequence of Loa loa.</title>
        <authorList>
            <consortium name="The Broad Institute Genome Sequencing Platform"/>
            <consortium name="Broad Institute Genome Sequencing Center for Infectious Disease"/>
            <person name="Nutman T.B."/>
            <person name="Fink D.L."/>
            <person name="Russ C."/>
            <person name="Young S."/>
            <person name="Zeng Q."/>
            <person name="Gargeya S."/>
            <person name="Alvarado L."/>
            <person name="Berlin A."/>
            <person name="Chapman S.B."/>
            <person name="Chen Z."/>
            <person name="Freedman E."/>
            <person name="Gellesch M."/>
            <person name="Goldberg J."/>
            <person name="Griggs A."/>
            <person name="Gujja S."/>
            <person name="Heilman E.R."/>
            <person name="Heiman D."/>
            <person name="Howarth C."/>
            <person name="Mehta T."/>
            <person name="Neiman D."/>
            <person name="Pearson M."/>
            <person name="Roberts A."/>
            <person name="Saif S."/>
            <person name="Shea T."/>
            <person name="Shenoy N."/>
            <person name="Sisk P."/>
            <person name="Stolte C."/>
            <person name="Sykes S."/>
            <person name="White J."/>
            <person name="Yandava C."/>
            <person name="Haas B."/>
            <person name="Henn M.R."/>
            <person name="Nusbaum C."/>
            <person name="Birren B."/>
        </authorList>
    </citation>
    <scope>NUCLEOTIDE SEQUENCE [LARGE SCALE GENOMIC DNA]</scope>
</reference>
<proteinExistence type="predicted"/>
<evidence type="ECO:0000313" key="2">
    <source>
        <dbReference type="Proteomes" id="UP000095285"/>
    </source>
</evidence>
<keyword evidence="2" id="KW-1185">Reference proteome</keyword>
<dbReference type="Proteomes" id="UP000095285">
    <property type="component" value="Unassembled WGS sequence"/>
</dbReference>
<organism evidence="2 3">
    <name type="scientific">Loa loa</name>
    <name type="common">Eye worm</name>
    <name type="synonym">Filaria loa</name>
    <dbReference type="NCBI Taxonomy" id="7209"/>
    <lineage>
        <taxon>Eukaryota</taxon>
        <taxon>Metazoa</taxon>
        <taxon>Ecdysozoa</taxon>
        <taxon>Nematoda</taxon>
        <taxon>Chromadorea</taxon>
        <taxon>Rhabditida</taxon>
        <taxon>Spirurina</taxon>
        <taxon>Spiruromorpha</taxon>
        <taxon>Filarioidea</taxon>
        <taxon>Onchocercidae</taxon>
        <taxon>Loa</taxon>
    </lineage>
</organism>
<feature type="region of interest" description="Disordered" evidence="1">
    <location>
        <begin position="34"/>
        <end position="83"/>
    </location>
</feature>
<dbReference type="AlphaFoldDB" id="A0A1I7VI01"/>
<name>A0A1I7VI01_LOALO</name>
<dbReference type="STRING" id="7209.A0A1I7VI01"/>